<dbReference type="GO" id="GO:0005525">
    <property type="term" value="F:GTP binding"/>
    <property type="evidence" value="ECO:0007669"/>
    <property type="project" value="InterPro"/>
</dbReference>
<dbReference type="GO" id="GO:0030488">
    <property type="term" value="P:tRNA methylation"/>
    <property type="evidence" value="ECO:0007669"/>
    <property type="project" value="TreeGrafter"/>
</dbReference>
<dbReference type="AlphaFoldDB" id="A0A2H3NP59"/>
<dbReference type="PANTHER" id="PTHR42714">
    <property type="entry name" value="TRNA MODIFICATION GTPASE GTPBP3"/>
    <property type="match status" value="1"/>
</dbReference>
<gene>
    <name evidence="2" type="ORF">CRI93_09095</name>
</gene>
<dbReference type="Gene3D" id="3.40.50.300">
    <property type="entry name" value="P-loop containing nucleotide triphosphate hydrolases"/>
    <property type="match status" value="1"/>
</dbReference>
<dbReference type="InterPro" id="IPR006073">
    <property type="entry name" value="GTP-bd"/>
</dbReference>
<name>A0A2H3NP59_9BACT</name>
<proteinExistence type="predicted"/>
<dbReference type="Proteomes" id="UP000221024">
    <property type="component" value="Unassembled WGS sequence"/>
</dbReference>
<sequence>MSDSSRTTLVDTLKRLDQHLDKLPGSLTGRVRKHLTELRTLLLEKRPARLALVGRRGSGKSSLINALFGEEVAAVGHETSQTGAAQWYTYESDLGALEILDTRGLQEGSNPAEDDTADSPEASIQAALSDTAPDVLLFLIKAQEVDAAINGDLEALSSIATRVKQMHGHRPPIVGVVTHCDLLEPQYVRLHQPEDEDSAELQEKQERVEAVQSHLTNKIDSYPALADAVVRTFGVALYQSWDAQGRRRADARWQVEALVEYLLTQLPDEAQVEFARLSRMQALQKLIANRLTQSTAMVCAGIAATPTPLADIAPITTAQVLLVMAIGYLGGRRMDLEAAREFLAAAGVNVGAGFVLREAARALVQVVPGFGQAVSASVAYAGTYAVGTAATSYFLRGQTDDLEAQFQEAFEEGRKAAPDDLTAHPNPESA</sequence>
<dbReference type="RefSeq" id="WP_098062309.1">
    <property type="nucleotide sequence ID" value="NZ_PDEP01000007.1"/>
</dbReference>
<dbReference type="Pfam" id="PF01926">
    <property type="entry name" value="MMR_HSR1"/>
    <property type="match status" value="1"/>
</dbReference>
<dbReference type="InterPro" id="IPR027417">
    <property type="entry name" value="P-loop_NTPase"/>
</dbReference>
<dbReference type="PANTHER" id="PTHR42714:SF6">
    <property type="entry name" value="TRANSLATION INITIATION FACTOR IF-2"/>
    <property type="match status" value="1"/>
</dbReference>
<feature type="domain" description="G" evidence="1">
    <location>
        <begin position="50"/>
        <end position="147"/>
    </location>
</feature>
<dbReference type="GO" id="GO:0005737">
    <property type="term" value="C:cytoplasm"/>
    <property type="evidence" value="ECO:0007669"/>
    <property type="project" value="TreeGrafter"/>
</dbReference>
<dbReference type="SUPFAM" id="SSF52540">
    <property type="entry name" value="P-loop containing nucleoside triphosphate hydrolases"/>
    <property type="match status" value="1"/>
</dbReference>
<reference evidence="2 3" key="1">
    <citation type="submission" date="2017-10" db="EMBL/GenBank/DDBJ databases">
        <title>Draft genome of Longimonas halophila.</title>
        <authorList>
            <person name="Goh K.M."/>
            <person name="Shamsir M.S."/>
            <person name="Lim S.W."/>
        </authorList>
    </citation>
    <scope>NUCLEOTIDE SEQUENCE [LARGE SCALE GENOMIC DNA]</scope>
    <source>
        <strain evidence="2 3">KCTC 42399</strain>
    </source>
</reference>
<evidence type="ECO:0000313" key="2">
    <source>
        <dbReference type="EMBL" id="PEN06783.1"/>
    </source>
</evidence>
<evidence type="ECO:0000259" key="1">
    <source>
        <dbReference type="Pfam" id="PF01926"/>
    </source>
</evidence>
<keyword evidence="3" id="KW-1185">Reference proteome</keyword>
<evidence type="ECO:0000313" key="3">
    <source>
        <dbReference type="Proteomes" id="UP000221024"/>
    </source>
</evidence>
<dbReference type="OrthoDB" id="9255830at2"/>
<comment type="caution">
    <text evidence="2">The sequence shown here is derived from an EMBL/GenBank/DDBJ whole genome shotgun (WGS) entry which is preliminary data.</text>
</comment>
<dbReference type="GO" id="GO:0002098">
    <property type="term" value="P:tRNA wobble uridine modification"/>
    <property type="evidence" value="ECO:0007669"/>
    <property type="project" value="TreeGrafter"/>
</dbReference>
<dbReference type="EMBL" id="PDEP01000007">
    <property type="protein sequence ID" value="PEN06783.1"/>
    <property type="molecule type" value="Genomic_DNA"/>
</dbReference>
<accession>A0A2H3NP59</accession>
<dbReference type="CDD" id="cd00882">
    <property type="entry name" value="Ras_like_GTPase"/>
    <property type="match status" value="1"/>
</dbReference>
<protein>
    <recommendedName>
        <fullName evidence="1">G domain-containing protein</fullName>
    </recommendedName>
</protein>
<organism evidence="2 3">
    <name type="scientific">Longimonas halophila</name>
    <dbReference type="NCBI Taxonomy" id="1469170"/>
    <lineage>
        <taxon>Bacteria</taxon>
        <taxon>Pseudomonadati</taxon>
        <taxon>Rhodothermota</taxon>
        <taxon>Rhodothermia</taxon>
        <taxon>Rhodothermales</taxon>
        <taxon>Salisaetaceae</taxon>
        <taxon>Longimonas</taxon>
    </lineage>
</organism>